<protein>
    <submittedName>
        <fullName evidence="3">3-oxoacyl-[acyl-carrier-protein] reductase FabG</fullName>
    </submittedName>
</protein>
<keyword evidence="4" id="KW-1185">Reference proteome</keyword>
<gene>
    <name evidence="3" type="primary">txxe 3436-fabG</name>
    <name evidence="3" type="ORF">TXXE_15960</name>
</gene>
<keyword evidence="2" id="KW-0560">Oxidoreductase</keyword>
<dbReference type="PRINTS" id="PR00081">
    <property type="entry name" value="GDHRDH"/>
</dbReference>
<name>A0ABN7S558_THEXY</name>
<reference evidence="3 4" key="1">
    <citation type="submission" date="2021-04" db="EMBL/GenBank/DDBJ databases">
        <authorList>
            <person name="Rakotoarivonina H."/>
        </authorList>
    </citation>
    <scope>NUCLEOTIDE SEQUENCE [LARGE SCALE GENOMIC DNA]</scope>
    <source>
        <strain evidence="3 4">XE</strain>
    </source>
</reference>
<evidence type="ECO:0000313" key="3">
    <source>
        <dbReference type="EMBL" id="CAG5091622.1"/>
    </source>
</evidence>
<dbReference type="PANTHER" id="PTHR24321">
    <property type="entry name" value="DEHYDROGENASES, SHORT CHAIN"/>
    <property type="match status" value="1"/>
</dbReference>
<organism evidence="3 4">
    <name type="scientific">Thermobacillus xylanilyticus</name>
    <dbReference type="NCBI Taxonomy" id="76633"/>
    <lineage>
        <taxon>Bacteria</taxon>
        <taxon>Bacillati</taxon>
        <taxon>Bacillota</taxon>
        <taxon>Bacilli</taxon>
        <taxon>Bacillales</taxon>
        <taxon>Paenibacillaceae</taxon>
        <taxon>Thermobacillus</taxon>
    </lineage>
</organism>
<accession>A0ABN7S558</accession>
<proteinExistence type="inferred from homology"/>
<sequence length="256" mass="26587">MNISLEGKVALVTGGARGIGLATVRALAESGARVAATSRDGSDALHELSSAWPVVHIPVNAVSEAGAGQAVAETVAKFGRLDILVNNIGAIDAKAGADFTALADDEWGRMLEVNLMSVVRVTRAALPHLCKSRGSVVNVSTMNAIMPNPNLIAYSAAKAAVTNLTKNLALTYASQGVRFNTVAPGPTRTDMWAGRLPEPATEEAVRKFALERGIALGRFAEPHEVANLIVFLASDSAAIITGTDSIIDGGLVKTIH</sequence>
<evidence type="ECO:0000256" key="1">
    <source>
        <dbReference type="ARBA" id="ARBA00006484"/>
    </source>
</evidence>
<evidence type="ECO:0000313" key="4">
    <source>
        <dbReference type="Proteomes" id="UP000681526"/>
    </source>
</evidence>
<dbReference type="CDD" id="cd05233">
    <property type="entry name" value="SDR_c"/>
    <property type="match status" value="1"/>
</dbReference>
<dbReference type="PANTHER" id="PTHR24321:SF14">
    <property type="entry name" value="SHORT-CHAIN TYPE DEHYDROGENASE_REDUCTASE BLR2146-RELATED"/>
    <property type="match status" value="1"/>
</dbReference>
<dbReference type="Gene3D" id="3.40.50.720">
    <property type="entry name" value="NAD(P)-binding Rossmann-like Domain"/>
    <property type="match status" value="1"/>
</dbReference>
<dbReference type="SUPFAM" id="SSF51735">
    <property type="entry name" value="NAD(P)-binding Rossmann-fold domains"/>
    <property type="match status" value="1"/>
</dbReference>
<dbReference type="PRINTS" id="PR00080">
    <property type="entry name" value="SDRFAMILY"/>
</dbReference>
<dbReference type="RefSeq" id="WP_213485666.1">
    <property type="nucleotide sequence ID" value="NZ_CAJRAY010000083.1"/>
</dbReference>
<dbReference type="Proteomes" id="UP000681526">
    <property type="component" value="Unassembled WGS sequence"/>
</dbReference>
<comment type="similarity">
    <text evidence="1">Belongs to the short-chain dehydrogenases/reductases (SDR) family.</text>
</comment>
<dbReference type="EMBL" id="CAJRAY010000083">
    <property type="protein sequence ID" value="CAG5091622.1"/>
    <property type="molecule type" value="Genomic_DNA"/>
</dbReference>
<dbReference type="Pfam" id="PF13561">
    <property type="entry name" value="adh_short_C2"/>
    <property type="match status" value="1"/>
</dbReference>
<dbReference type="InterPro" id="IPR002347">
    <property type="entry name" value="SDR_fam"/>
</dbReference>
<comment type="caution">
    <text evidence="3">The sequence shown here is derived from an EMBL/GenBank/DDBJ whole genome shotgun (WGS) entry which is preliminary data.</text>
</comment>
<dbReference type="InterPro" id="IPR036291">
    <property type="entry name" value="NAD(P)-bd_dom_sf"/>
</dbReference>
<evidence type="ECO:0000256" key="2">
    <source>
        <dbReference type="ARBA" id="ARBA00023002"/>
    </source>
</evidence>